<organism evidence="1 2">
    <name type="scientific">Symbiodinium natans</name>
    <dbReference type="NCBI Taxonomy" id="878477"/>
    <lineage>
        <taxon>Eukaryota</taxon>
        <taxon>Sar</taxon>
        <taxon>Alveolata</taxon>
        <taxon>Dinophyceae</taxon>
        <taxon>Suessiales</taxon>
        <taxon>Symbiodiniaceae</taxon>
        <taxon>Symbiodinium</taxon>
    </lineage>
</organism>
<dbReference type="EMBL" id="CAJNDS010000491">
    <property type="protein sequence ID" value="CAE7211532.1"/>
    <property type="molecule type" value="Genomic_DNA"/>
</dbReference>
<keyword evidence="2" id="KW-1185">Reference proteome</keyword>
<dbReference type="OrthoDB" id="410014at2759"/>
<dbReference type="Proteomes" id="UP000604046">
    <property type="component" value="Unassembled WGS sequence"/>
</dbReference>
<accession>A0A812JPR7</accession>
<dbReference type="InterPro" id="IPR026913">
    <property type="entry name" value="METTL24"/>
</dbReference>
<dbReference type="PANTHER" id="PTHR32026:SF10">
    <property type="entry name" value="METHYLTRANSFERASE-LIKE PROTEIN 24-RELATED"/>
    <property type="match status" value="1"/>
</dbReference>
<evidence type="ECO:0000313" key="1">
    <source>
        <dbReference type="EMBL" id="CAE7211532.1"/>
    </source>
</evidence>
<comment type="caution">
    <text evidence="1">The sequence shown here is derived from an EMBL/GenBank/DDBJ whole genome shotgun (WGS) entry which is preliminary data.</text>
</comment>
<evidence type="ECO:0000313" key="2">
    <source>
        <dbReference type="Proteomes" id="UP000604046"/>
    </source>
</evidence>
<dbReference type="AlphaFoldDB" id="A0A812JPR7"/>
<dbReference type="SUPFAM" id="SSF53335">
    <property type="entry name" value="S-adenosyl-L-methionine-dependent methyltransferases"/>
    <property type="match status" value="1"/>
</dbReference>
<dbReference type="InterPro" id="IPR029063">
    <property type="entry name" value="SAM-dependent_MTases_sf"/>
</dbReference>
<gene>
    <name evidence="1" type="primary">AMY1.6</name>
    <name evidence="1" type="ORF">SNAT2548_LOCUS7114</name>
</gene>
<dbReference type="PANTHER" id="PTHR32026">
    <property type="entry name" value="METHYLTRANSFERASE-LIKE PROTEIN 24"/>
    <property type="match status" value="1"/>
</dbReference>
<name>A0A812JPR7_9DINO</name>
<protein>
    <submittedName>
        <fullName evidence="1">AMY1.6 protein</fullName>
    </submittedName>
</protein>
<proteinExistence type="predicted"/>
<sequence>MLHGDVQGAYSMGVEMHDLWSEHVFEMYGAPVFQYDCTVDRPAMACAGCEFFPACIKGENNLGGIAGKTSWTLEEAVIQSGLAQAPPRSLLMKMDIEGGEWPALGTASNMTLSRFRQMSIEFHHLSHVARHEEFLQTMRRLIGAGFKVIHIHGNNYAGMYTSGPFSIPDVIEVTMDASAFDEPACVPEEMRLDLDAANNALVADLPVAHVPAL</sequence>
<reference evidence="1" key="1">
    <citation type="submission" date="2021-02" db="EMBL/GenBank/DDBJ databases">
        <authorList>
            <person name="Dougan E. K."/>
            <person name="Rhodes N."/>
            <person name="Thang M."/>
            <person name="Chan C."/>
        </authorList>
    </citation>
    <scope>NUCLEOTIDE SEQUENCE</scope>
</reference>